<comment type="caution">
    <text evidence="1">Lacks conserved residue(s) required for the propagation of feature annotation.</text>
</comment>
<dbReference type="InterPro" id="IPR022939">
    <property type="entry name" value="Nb(III)_bact/plant"/>
</dbReference>
<dbReference type="InterPro" id="IPR012674">
    <property type="entry name" value="Calycin"/>
</dbReference>
<dbReference type="GO" id="GO:0046872">
    <property type="term" value="F:metal ion binding"/>
    <property type="evidence" value="ECO:0007669"/>
    <property type="project" value="UniProtKB-KW"/>
</dbReference>
<evidence type="ECO:0000313" key="3">
    <source>
        <dbReference type="EMBL" id="MCS5724758.1"/>
    </source>
</evidence>
<dbReference type="PANTHER" id="PTHR15854">
    <property type="entry name" value="THAP4 PROTEIN"/>
    <property type="match status" value="1"/>
</dbReference>
<dbReference type="SUPFAM" id="SSF50814">
    <property type="entry name" value="Lipocalins"/>
    <property type="match status" value="1"/>
</dbReference>
<keyword evidence="4" id="KW-1185">Reference proteome</keyword>
<dbReference type="GO" id="GO:0062213">
    <property type="term" value="F:peroxynitrite isomerase activity"/>
    <property type="evidence" value="ECO:0007669"/>
    <property type="project" value="UniProtKB-UniRule"/>
</dbReference>
<reference evidence="3" key="1">
    <citation type="submission" date="2022-08" db="EMBL/GenBank/DDBJ databases">
        <authorList>
            <person name="Deng Y."/>
            <person name="Han X.-F."/>
            <person name="Zhang Y.-Q."/>
        </authorList>
    </citation>
    <scope>NUCLEOTIDE SEQUENCE</scope>
    <source>
        <strain evidence="3">CPCC 203407</strain>
    </source>
</reference>
<dbReference type="AlphaFoldDB" id="A0AA41XFJ5"/>
<comment type="caution">
    <text evidence="3">The sequence shown here is derived from an EMBL/GenBank/DDBJ whole genome shotgun (WGS) entry which is preliminary data.</text>
</comment>
<comment type="cofactor">
    <cofactor evidence="1">
        <name>heme b</name>
        <dbReference type="ChEBI" id="CHEBI:60344"/>
    </cofactor>
    <text evidence="1">Binds 1 heme b group per subunit, that coordinates a highly solvent-exposed Fe(III) atom.</text>
</comment>
<accession>A0AA41XFJ5</accession>
<feature type="domain" description="THAP4-like heme-binding" evidence="2">
    <location>
        <begin position="11"/>
        <end position="237"/>
    </location>
</feature>
<sequence length="239" mass="25833">MIEIPTGLPAELVPLSWLIGVWEGTGVLDYTIGEGESAERVSREFGQRVSFSHDGLPYLNYSSYTWLLGDDGNDGDDADADADAHDVVAHDADRQAGDGDEPASARRPIEPLTAETGYWRLSRLHIEGDVGPGMLPGVGPRPFNTAQSVEALRNSAEGFDIEVSIVHPTGVSELYLGQVKGPRIDLATDAVVRTRTAKEYAAATRIYGLVDNHLLWAWDIAALGQDLRTHASARLAKVD</sequence>
<keyword evidence="1" id="KW-0349">Heme</keyword>
<proteinExistence type="inferred from homology"/>
<keyword evidence="1" id="KW-0479">Metal-binding</keyword>
<name>A0AA41XFJ5_9MICO</name>
<dbReference type="HAMAP" id="MF_01297">
    <property type="entry name" value="nitrobindin"/>
    <property type="match status" value="1"/>
</dbReference>
<evidence type="ECO:0000259" key="2">
    <source>
        <dbReference type="Pfam" id="PF08768"/>
    </source>
</evidence>
<dbReference type="EC" id="5.99.-.-" evidence="1"/>
<comment type="pathway">
    <text evidence="1">Nitrogen metabolism.</text>
</comment>
<keyword evidence="1" id="KW-0408">Iron</keyword>
<dbReference type="Pfam" id="PF08768">
    <property type="entry name" value="THAP4_heme-bd"/>
    <property type="match status" value="1"/>
</dbReference>
<comment type="domain">
    <text evidence="1">Forms a 10-stranded antiparallel beta-barrel structure able to accommodate a hydrophobic ligand in its interior. In fact, this fold hosts the heme group, which is located in a wide surface cleft.</text>
</comment>
<feature type="binding site" description="axial binding residue" evidence="1">
    <location>
        <position position="230"/>
    </location>
    <ligand>
        <name>heme b</name>
        <dbReference type="ChEBI" id="CHEBI:60344"/>
    </ligand>
    <ligandPart>
        <name>Fe</name>
        <dbReference type="ChEBI" id="CHEBI:18248"/>
    </ligandPart>
</feature>
<dbReference type="InterPro" id="IPR014878">
    <property type="entry name" value="THAP4-like_heme-bd"/>
</dbReference>
<gene>
    <name evidence="3" type="ORF">N1028_02505</name>
</gene>
<feature type="short sequence motif" description="GXWXGXG" evidence="1">
    <location>
        <begin position="20"/>
        <end position="26"/>
    </location>
</feature>
<evidence type="ECO:0000313" key="4">
    <source>
        <dbReference type="Proteomes" id="UP001165587"/>
    </source>
</evidence>
<organism evidence="3 4">
    <name type="scientific">Herbiconiux oxytropis</name>
    <dbReference type="NCBI Taxonomy" id="2970915"/>
    <lineage>
        <taxon>Bacteria</taxon>
        <taxon>Bacillati</taxon>
        <taxon>Actinomycetota</taxon>
        <taxon>Actinomycetes</taxon>
        <taxon>Micrococcales</taxon>
        <taxon>Microbacteriaceae</taxon>
        <taxon>Herbiconiux</taxon>
    </lineage>
</organism>
<dbReference type="CDD" id="cd07828">
    <property type="entry name" value="lipocalin_heme-bd-THAP4-like"/>
    <property type="match status" value="1"/>
</dbReference>
<dbReference type="Gene3D" id="2.40.128.20">
    <property type="match status" value="1"/>
</dbReference>
<comment type="catalytic activity">
    <reaction evidence="1">
        <text>peroxynitrite = nitrate</text>
        <dbReference type="Rhea" id="RHEA:63116"/>
        <dbReference type="ChEBI" id="CHEBI:17632"/>
        <dbReference type="ChEBI" id="CHEBI:25941"/>
    </reaction>
</comment>
<dbReference type="GO" id="GO:0020037">
    <property type="term" value="F:heme binding"/>
    <property type="evidence" value="ECO:0007669"/>
    <property type="project" value="UniProtKB-UniRule"/>
</dbReference>
<comment type="similarity">
    <text evidence="1">Belongs to the nitrobindin family.</text>
</comment>
<keyword evidence="1" id="KW-0413">Isomerase</keyword>
<protein>
    <recommendedName>
        <fullName evidence="1">Peroxynitrite isomerase</fullName>
        <ecNumber evidence="1">5.99.-.-</ecNumber>
    </recommendedName>
    <alternativeName>
        <fullName evidence="1">Ferric nitrobindin</fullName>
        <shortName evidence="1">Nb(III)</shortName>
    </alternativeName>
</protein>
<feature type="binding site" evidence="1">
    <location>
        <position position="198"/>
    </location>
    <ligand>
        <name>heme b</name>
        <dbReference type="ChEBI" id="CHEBI:60344"/>
    </ligand>
</feature>
<dbReference type="RefSeq" id="WP_259525187.1">
    <property type="nucleotide sequence ID" value="NZ_JANLCK010000001.1"/>
</dbReference>
<comment type="function">
    <text evidence="1">Heme-binding protein able to scavenge peroxynitrite and to protect free L-tyrosine against peroxynitrite-mediated nitration, by acting as a peroxynitrite isomerase that converts peroxynitrite to nitrate. Therefore, this protein likely plays a role in peroxynitrite sensing and in the detoxification of reactive nitrogen and oxygen species (RNS and ROS, respectively). Is able to bind nitric oxide (NO) in vitro, but may act as a sensor of peroxynitrite levels in vivo.</text>
</comment>
<dbReference type="EMBL" id="JANLCK010000001">
    <property type="protein sequence ID" value="MCS5724758.1"/>
    <property type="molecule type" value="Genomic_DNA"/>
</dbReference>
<evidence type="ECO:0000256" key="1">
    <source>
        <dbReference type="HAMAP-Rule" id="MF_01297"/>
    </source>
</evidence>
<dbReference type="PANTHER" id="PTHR15854:SF4">
    <property type="entry name" value="PEROXYNITRITE ISOMERASE THAP4"/>
    <property type="match status" value="1"/>
</dbReference>
<dbReference type="Proteomes" id="UP001165587">
    <property type="component" value="Unassembled WGS sequence"/>
</dbReference>
<dbReference type="InterPro" id="IPR045165">
    <property type="entry name" value="Nitrobindin"/>
</dbReference>